<feature type="transmembrane region" description="Helical" evidence="2">
    <location>
        <begin position="134"/>
        <end position="157"/>
    </location>
</feature>
<dbReference type="Pfam" id="PF01554">
    <property type="entry name" value="MatE"/>
    <property type="match status" value="1"/>
</dbReference>
<dbReference type="InterPro" id="IPR002528">
    <property type="entry name" value="MATE_fam"/>
</dbReference>
<dbReference type="Proteomes" id="UP000593560">
    <property type="component" value="Unassembled WGS sequence"/>
</dbReference>
<evidence type="ECO:0000256" key="2">
    <source>
        <dbReference type="SAM" id="Phobius"/>
    </source>
</evidence>
<feature type="transmembrane region" description="Helical" evidence="2">
    <location>
        <begin position="33"/>
        <end position="56"/>
    </location>
</feature>
<dbReference type="EMBL" id="JABFAD010000009">
    <property type="protein sequence ID" value="MBA0809160.1"/>
    <property type="molecule type" value="Genomic_DNA"/>
</dbReference>
<evidence type="ECO:0000256" key="1">
    <source>
        <dbReference type="ARBA" id="ARBA00010199"/>
    </source>
</evidence>
<comment type="caution">
    <text evidence="3">The sequence shown here is derived from an EMBL/GenBank/DDBJ whole genome shotgun (WGS) entry which is preliminary data.</text>
</comment>
<keyword evidence="4" id="KW-1185">Reference proteome</keyword>
<reference evidence="3 4" key="1">
    <citation type="journal article" date="2019" name="Genome Biol. Evol.">
        <title>Insights into the evolution of the New World diploid cottons (Gossypium, subgenus Houzingenia) based on genome sequencing.</title>
        <authorList>
            <person name="Grover C.E."/>
            <person name="Arick M.A. 2nd"/>
            <person name="Thrash A."/>
            <person name="Conover J.L."/>
            <person name="Sanders W.S."/>
            <person name="Peterson D.G."/>
            <person name="Frelichowski J.E."/>
            <person name="Scheffler J.A."/>
            <person name="Scheffler B.E."/>
            <person name="Wendel J.F."/>
        </authorList>
    </citation>
    <scope>NUCLEOTIDE SEQUENCE [LARGE SCALE GENOMIC DNA]</scope>
    <source>
        <strain evidence="3">0</strain>
        <tissue evidence="3">Leaf</tissue>
    </source>
</reference>
<organism evidence="3 4">
    <name type="scientific">Gossypium harknessii</name>
    <dbReference type="NCBI Taxonomy" id="34285"/>
    <lineage>
        <taxon>Eukaryota</taxon>
        <taxon>Viridiplantae</taxon>
        <taxon>Streptophyta</taxon>
        <taxon>Embryophyta</taxon>
        <taxon>Tracheophyta</taxon>
        <taxon>Spermatophyta</taxon>
        <taxon>Magnoliopsida</taxon>
        <taxon>eudicotyledons</taxon>
        <taxon>Gunneridae</taxon>
        <taxon>Pentapetalae</taxon>
        <taxon>rosids</taxon>
        <taxon>malvids</taxon>
        <taxon>Malvales</taxon>
        <taxon>Malvaceae</taxon>
        <taxon>Malvoideae</taxon>
        <taxon>Gossypium</taxon>
    </lineage>
</organism>
<comment type="similarity">
    <text evidence="1">Belongs to the multi antimicrobial extrusion (MATE) (TC 2.A.66.1) family.</text>
</comment>
<dbReference type="GO" id="GO:0042910">
    <property type="term" value="F:xenobiotic transmembrane transporter activity"/>
    <property type="evidence" value="ECO:0007669"/>
    <property type="project" value="InterPro"/>
</dbReference>
<evidence type="ECO:0000313" key="4">
    <source>
        <dbReference type="Proteomes" id="UP000593560"/>
    </source>
</evidence>
<name>A0A7J9HH43_9ROSI</name>
<gene>
    <name evidence="3" type="ORF">Gohar_024834</name>
</gene>
<keyword evidence="2" id="KW-0812">Transmembrane</keyword>
<dbReference type="PANTHER" id="PTHR11206">
    <property type="entry name" value="MULTIDRUG RESISTANCE PROTEIN"/>
    <property type="match status" value="1"/>
</dbReference>
<protein>
    <submittedName>
        <fullName evidence="3">Uncharacterized protein</fullName>
    </submittedName>
</protein>
<dbReference type="GO" id="GO:0016020">
    <property type="term" value="C:membrane"/>
    <property type="evidence" value="ECO:0007669"/>
    <property type="project" value="InterPro"/>
</dbReference>
<dbReference type="OrthoDB" id="2126698at2759"/>
<dbReference type="GO" id="GO:0015297">
    <property type="term" value="F:antiporter activity"/>
    <property type="evidence" value="ECO:0007669"/>
    <property type="project" value="InterPro"/>
</dbReference>
<accession>A0A7J9HH43</accession>
<feature type="transmembrane region" description="Helical" evidence="2">
    <location>
        <begin position="76"/>
        <end position="95"/>
    </location>
</feature>
<sequence>MSTLFPIPEGIGAAASTRVSNELGADNPRSARIVVFTALLIALLESVTVGAALFFSRHVFGYVFSNDKEVIDYVTNRAPLLSFFLPYLVVLKSGIARGSGWQDLGAYINLAAYYLCGIPVAVVLGFWVKMRGKGLWIGLQAGSFLQVLLLSAITSCIDWHKQARKARDRLLESDVETQAQISGD</sequence>
<proteinExistence type="inferred from homology"/>
<keyword evidence="2" id="KW-0472">Membrane</keyword>
<feature type="transmembrane region" description="Helical" evidence="2">
    <location>
        <begin position="107"/>
        <end position="128"/>
    </location>
</feature>
<keyword evidence="2" id="KW-1133">Transmembrane helix</keyword>
<dbReference type="AlphaFoldDB" id="A0A7J9HH43"/>
<evidence type="ECO:0000313" key="3">
    <source>
        <dbReference type="EMBL" id="MBA0809160.1"/>
    </source>
</evidence>